<keyword evidence="8" id="KW-0472">Membrane</keyword>
<keyword evidence="10" id="KW-0325">Glycoprotein</keyword>
<evidence type="ECO:0000256" key="10">
    <source>
        <dbReference type="ARBA" id="ARBA00023180"/>
    </source>
</evidence>
<evidence type="ECO:0000256" key="2">
    <source>
        <dbReference type="ARBA" id="ARBA00009592"/>
    </source>
</evidence>
<dbReference type="SUPFAM" id="SSF52058">
    <property type="entry name" value="L domain-like"/>
    <property type="match status" value="1"/>
</dbReference>
<organism evidence="11 12">
    <name type="scientific">Microthlaspi erraticum</name>
    <dbReference type="NCBI Taxonomy" id="1685480"/>
    <lineage>
        <taxon>Eukaryota</taxon>
        <taxon>Viridiplantae</taxon>
        <taxon>Streptophyta</taxon>
        <taxon>Embryophyta</taxon>
        <taxon>Tracheophyta</taxon>
        <taxon>Spermatophyta</taxon>
        <taxon>Magnoliopsida</taxon>
        <taxon>eudicotyledons</taxon>
        <taxon>Gunneridae</taxon>
        <taxon>Pentapetalae</taxon>
        <taxon>rosids</taxon>
        <taxon>malvids</taxon>
        <taxon>Brassicales</taxon>
        <taxon>Brassicaceae</taxon>
        <taxon>Coluteocarpeae</taxon>
        <taxon>Microthlaspi</taxon>
    </lineage>
</organism>
<evidence type="ECO:0000313" key="11">
    <source>
        <dbReference type="EMBL" id="CAA7058662.1"/>
    </source>
</evidence>
<accession>A0A6D2L1M2</accession>
<evidence type="ECO:0000256" key="3">
    <source>
        <dbReference type="ARBA" id="ARBA00022614"/>
    </source>
</evidence>
<dbReference type="InterPro" id="IPR046956">
    <property type="entry name" value="RLP23-like"/>
</dbReference>
<dbReference type="FunFam" id="3.80.10.10:FF:000041">
    <property type="entry name" value="LRR receptor-like serine/threonine-protein kinase ERECTA"/>
    <property type="match status" value="1"/>
</dbReference>
<protein>
    <recommendedName>
        <fullName evidence="13">Leucine-rich repeat-containing N-terminal plant-type domain-containing protein</fullName>
    </recommendedName>
</protein>
<dbReference type="PANTHER" id="PTHR48061:SF46">
    <property type="entry name" value="LEUCINE-RICH REPEAT-CONTAINING N-TERMINAL PLANT-TYPE DOMAIN-CONTAINING PROTEIN"/>
    <property type="match status" value="1"/>
</dbReference>
<dbReference type="GO" id="GO:0016020">
    <property type="term" value="C:membrane"/>
    <property type="evidence" value="ECO:0007669"/>
    <property type="project" value="UniProtKB-SubCell"/>
</dbReference>
<dbReference type="EMBL" id="CACVBM020001729">
    <property type="protein sequence ID" value="CAA7058662.1"/>
    <property type="molecule type" value="Genomic_DNA"/>
</dbReference>
<evidence type="ECO:0008006" key="13">
    <source>
        <dbReference type="Google" id="ProtNLM"/>
    </source>
</evidence>
<dbReference type="OrthoDB" id="1394818at2759"/>
<dbReference type="InterPro" id="IPR032675">
    <property type="entry name" value="LRR_dom_sf"/>
</dbReference>
<evidence type="ECO:0000256" key="6">
    <source>
        <dbReference type="ARBA" id="ARBA00022737"/>
    </source>
</evidence>
<dbReference type="AlphaFoldDB" id="A0A6D2L1M2"/>
<reference evidence="11" key="1">
    <citation type="submission" date="2020-01" db="EMBL/GenBank/DDBJ databases">
        <authorList>
            <person name="Mishra B."/>
        </authorList>
    </citation>
    <scope>NUCLEOTIDE SEQUENCE [LARGE SCALE GENOMIC DNA]</scope>
</reference>
<proteinExistence type="inferred from homology"/>
<evidence type="ECO:0000256" key="5">
    <source>
        <dbReference type="ARBA" id="ARBA00022729"/>
    </source>
</evidence>
<comment type="caution">
    <text evidence="11">The sequence shown here is derived from an EMBL/GenBank/DDBJ whole genome shotgun (WGS) entry which is preliminary data.</text>
</comment>
<gene>
    <name evidence="11" type="ORF">MERR_LOCUS45898</name>
</gene>
<name>A0A6D2L1M2_9BRAS</name>
<evidence type="ECO:0000256" key="4">
    <source>
        <dbReference type="ARBA" id="ARBA00022692"/>
    </source>
</evidence>
<comment type="subcellular location">
    <subcellularLocation>
        <location evidence="1">Membrane</location>
        <topology evidence="1">Single-pass type I membrane protein</topology>
    </subcellularLocation>
</comment>
<evidence type="ECO:0000256" key="9">
    <source>
        <dbReference type="ARBA" id="ARBA00023170"/>
    </source>
</evidence>
<dbReference type="Proteomes" id="UP000467841">
    <property type="component" value="Unassembled WGS sequence"/>
</dbReference>
<keyword evidence="12" id="KW-1185">Reference proteome</keyword>
<dbReference type="InterPro" id="IPR001611">
    <property type="entry name" value="Leu-rich_rpt"/>
</dbReference>
<keyword evidence="9" id="KW-0675">Receptor</keyword>
<keyword evidence="3" id="KW-0433">Leucine-rich repeat</keyword>
<keyword evidence="6" id="KW-0677">Repeat</keyword>
<dbReference type="PANTHER" id="PTHR48061">
    <property type="entry name" value="LEUCINE-RICH REPEAT RECEPTOR PROTEIN KINASE EMS1-LIKE-RELATED"/>
    <property type="match status" value="1"/>
</dbReference>
<evidence type="ECO:0000256" key="1">
    <source>
        <dbReference type="ARBA" id="ARBA00004479"/>
    </source>
</evidence>
<keyword evidence="4" id="KW-0812">Transmembrane</keyword>
<keyword evidence="5" id="KW-0732">Signal</keyword>
<dbReference type="Pfam" id="PF13855">
    <property type="entry name" value="LRR_8"/>
    <property type="match status" value="1"/>
</dbReference>
<dbReference type="Pfam" id="PF00560">
    <property type="entry name" value="LRR_1"/>
    <property type="match status" value="1"/>
</dbReference>
<comment type="similarity">
    <text evidence="2">Belongs to the RLP family.</text>
</comment>
<keyword evidence="7" id="KW-1133">Transmembrane helix</keyword>
<sequence>MPDIFLSGSKLTSLNIAHNQLVGKLPRSLSSCSSLEVLNVEHNRINDTFPFWLEPLQKLQVLLLHSNEFHGSLQYHPKVASPFPQLRIIDISYNSFSGTLPSDFFMYWSAMSLEGNR</sequence>
<dbReference type="Gene3D" id="3.80.10.10">
    <property type="entry name" value="Ribonuclease Inhibitor"/>
    <property type="match status" value="1"/>
</dbReference>
<evidence type="ECO:0000256" key="7">
    <source>
        <dbReference type="ARBA" id="ARBA00022989"/>
    </source>
</evidence>
<evidence type="ECO:0000256" key="8">
    <source>
        <dbReference type="ARBA" id="ARBA00023136"/>
    </source>
</evidence>
<evidence type="ECO:0000313" key="12">
    <source>
        <dbReference type="Proteomes" id="UP000467841"/>
    </source>
</evidence>